<sequence>MDDIKMKGKCFPTRRTRAVCWECAAAPLIFQPVVQLKDETDFVHRIPKEQWWLKLRPLMKIPWPSTRLAMMCPTRVSWSMWCAAGPKSLMPQQSEIIGPQGIFSVDGLSARVLTTASSFFRVPAPFVALSNHLILVIKHQPSITKRLAAVLLSSNNS</sequence>
<name>A0A9Q1JB94_SYNKA</name>
<reference evidence="1" key="1">
    <citation type="journal article" date="2023" name="Science">
        <title>Genome structures resolve the early diversification of teleost fishes.</title>
        <authorList>
            <person name="Parey E."/>
            <person name="Louis A."/>
            <person name="Montfort J."/>
            <person name="Bouchez O."/>
            <person name="Roques C."/>
            <person name="Iampietro C."/>
            <person name="Lluch J."/>
            <person name="Castinel A."/>
            <person name="Donnadieu C."/>
            <person name="Desvignes T."/>
            <person name="Floi Bucao C."/>
            <person name="Jouanno E."/>
            <person name="Wen M."/>
            <person name="Mejri S."/>
            <person name="Dirks R."/>
            <person name="Jansen H."/>
            <person name="Henkel C."/>
            <person name="Chen W.J."/>
            <person name="Zahm M."/>
            <person name="Cabau C."/>
            <person name="Klopp C."/>
            <person name="Thompson A.W."/>
            <person name="Robinson-Rechavi M."/>
            <person name="Braasch I."/>
            <person name="Lecointre G."/>
            <person name="Bobe J."/>
            <person name="Postlethwait J.H."/>
            <person name="Berthelot C."/>
            <person name="Roest Crollius H."/>
            <person name="Guiguen Y."/>
        </authorList>
    </citation>
    <scope>NUCLEOTIDE SEQUENCE</scope>
    <source>
        <strain evidence="1">WJC10195</strain>
    </source>
</reference>
<dbReference type="Gene3D" id="3.40.50.460">
    <property type="entry name" value="Phosphofructokinase domain"/>
    <property type="match status" value="1"/>
</dbReference>
<evidence type="ECO:0000313" key="2">
    <source>
        <dbReference type="Proteomes" id="UP001152622"/>
    </source>
</evidence>
<dbReference type="Gene3D" id="3.40.50.450">
    <property type="match status" value="1"/>
</dbReference>
<dbReference type="GO" id="GO:0003872">
    <property type="term" value="F:6-phosphofructokinase activity"/>
    <property type="evidence" value="ECO:0007669"/>
    <property type="project" value="InterPro"/>
</dbReference>
<dbReference type="AlphaFoldDB" id="A0A9Q1JB94"/>
<dbReference type="InterPro" id="IPR035966">
    <property type="entry name" value="PKF_sf"/>
</dbReference>
<organism evidence="1 2">
    <name type="scientific">Synaphobranchus kaupii</name>
    <name type="common">Kaup's arrowtooth eel</name>
    <dbReference type="NCBI Taxonomy" id="118154"/>
    <lineage>
        <taxon>Eukaryota</taxon>
        <taxon>Metazoa</taxon>
        <taxon>Chordata</taxon>
        <taxon>Craniata</taxon>
        <taxon>Vertebrata</taxon>
        <taxon>Euteleostomi</taxon>
        <taxon>Actinopterygii</taxon>
        <taxon>Neopterygii</taxon>
        <taxon>Teleostei</taxon>
        <taxon>Anguilliformes</taxon>
        <taxon>Synaphobranchidae</taxon>
        <taxon>Synaphobranchus</taxon>
    </lineage>
</organism>
<gene>
    <name evidence="1" type="ORF">SKAU_G00066150</name>
</gene>
<evidence type="ECO:0000313" key="1">
    <source>
        <dbReference type="EMBL" id="KAJ8376035.1"/>
    </source>
</evidence>
<dbReference type="Proteomes" id="UP001152622">
    <property type="component" value="Chromosome 2"/>
</dbReference>
<keyword evidence="2" id="KW-1185">Reference proteome</keyword>
<dbReference type="OrthoDB" id="6278235at2759"/>
<dbReference type="EMBL" id="JAINUF010000002">
    <property type="protein sequence ID" value="KAJ8376035.1"/>
    <property type="molecule type" value="Genomic_DNA"/>
</dbReference>
<protein>
    <submittedName>
        <fullName evidence="1">Uncharacterized protein</fullName>
    </submittedName>
</protein>
<comment type="caution">
    <text evidence="1">The sequence shown here is derived from an EMBL/GenBank/DDBJ whole genome shotgun (WGS) entry which is preliminary data.</text>
</comment>
<proteinExistence type="predicted"/>
<accession>A0A9Q1JB94</accession>